<dbReference type="InterPro" id="IPR003399">
    <property type="entry name" value="Mce/MlaD"/>
</dbReference>
<evidence type="ECO:0000313" key="9">
    <source>
        <dbReference type="EMBL" id="SAL13898.1"/>
    </source>
</evidence>
<proteinExistence type="predicted"/>
<dbReference type="Proteomes" id="UP000198263">
    <property type="component" value="Unassembled WGS sequence"/>
</dbReference>
<evidence type="ECO:0000256" key="3">
    <source>
        <dbReference type="ARBA" id="ARBA00022519"/>
    </source>
</evidence>
<feature type="domain" description="Mce/MlaD" evidence="8">
    <location>
        <begin position="81"/>
        <end position="173"/>
    </location>
</feature>
<evidence type="ECO:0000256" key="2">
    <source>
        <dbReference type="ARBA" id="ARBA00022475"/>
    </source>
</evidence>
<sequence length="568" mass="61055">MTSGQGPEGPETSDTSTPDTTPASPKPPAASGQGSGGGLPPNLPEPVIEPRSRWLPSLVWVIPIVAALIGVFLVVKTVSSRGPTVTISFVNAEGLEPGKTKVKYKDVDIGTVKTITLSKDHSRVLVDVQLTKEATDFAVKDTRFWVVRPRVAASGVTGLSTLLSGSYIGVDAGRSTEDQTYFVGLETPPAVTGDQRGHTFTLHGESLGSLDIGSPVYYRRVQVGQVTAFSLDKDGTGVTMQVFVNAPYDQYVGSNSRWWHASGVDLRLDSSGFTLNTQSLATVVLGGIAFQTPPNQQPGPQAKENATFRLASDQADAMRDPDGDAVHVVMNFNQSLRGLSVGAPVDFRGIVLGQVTGIGVQYDQKTHAFMMPVTIDLYPDRLGRRAKAALPEQGSAASHDMLELLVKRGLRGQLRTGNLLTSQLYVALDFFPKAPPAKVSASNDPLELPTVPNTLDELQLQIADIARKLDKIPFDEIGTNLNGSLKNANALFDQLGKEVMPEVRDTLTQAKKTFGEAQSTLQQDSPLQSDVHQAMQELTRTLQSLNSLADYLERHPESLLRGKPGDKP</sequence>
<feature type="compositionally biased region" description="Low complexity" evidence="7">
    <location>
        <begin position="9"/>
        <end position="23"/>
    </location>
</feature>
<comment type="caution">
    <text evidence="9">The sequence shown here is derived from an EMBL/GenBank/DDBJ whole genome shotgun (WGS) entry which is preliminary data.</text>
</comment>
<reference evidence="9 10" key="1">
    <citation type="submission" date="2016-01" db="EMBL/GenBank/DDBJ databases">
        <authorList>
            <person name="Peeters C."/>
        </authorList>
    </citation>
    <scope>NUCLEOTIDE SEQUENCE [LARGE SCALE GENOMIC DNA]</scope>
    <source>
        <strain evidence="9">LMG 29315</strain>
    </source>
</reference>
<accession>A0A658QRN3</accession>
<evidence type="ECO:0000256" key="6">
    <source>
        <dbReference type="ARBA" id="ARBA00023136"/>
    </source>
</evidence>
<feature type="domain" description="Mce/MlaD" evidence="8">
    <location>
        <begin position="326"/>
        <end position="430"/>
    </location>
</feature>
<dbReference type="PANTHER" id="PTHR30462:SF0">
    <property type="entry name" value="INTERMEMBRANE TRANSPORT PROTEIN YEBT"/>
    <property type="match status" value="1"/>
</dbReference>
<keyword evidence="4" id="KW-0812">Transmembrane</keyword>
<organism evidence="9 10">
    <name type="scientific">Caballeronia concitans</name>
    <dbReference type="NCBI Taxonomy" id="1777133"/>
    <lineage>
        <taxon>Bacteria</taxon>
        <taxon>Pseudomonadati</taxon>
        <taxon>Pseudomonadota</taxon>
        <taxon>Betaproteobacteria</taxon>
        <taxon>Burkholderiales</taxon>
        <taxon>Burkholderiaceae</taxon>
        <taxon>Caballeronia</taxon>
    </lineage>
</organism>
<dbReference type="EMBL" id="FCNV02000001">
    <property type="protein sequence ID" value="SAL13898.1"/>
    <property type="molecule type" value="Genomic_DNA"/>
</dbReference>
<dbReference type="GO" id="GO:0005886">
    <property type="term" value="C:plasma membrane"/>
    <property type="evidence" value="ECO:0007669"/>
    <property type="project" value="UniProtKB-SubCell"/>
</dbReference>
<feature type="domain" description="Mce/MlaD" evidence="8">
    <location>
        <begin position="197"/>
        <end position="257"/>
    </location>
</feature>
<name>A0A658QRN3_9BURK</name>
<evidence type="ECO:0000256" key="7">
    <source>
        <dbReference type="SAM" id="MobiDB-lite"/>
    </source>
</evidence>
<keyword evidence="6" id="KW-0472">Membrane</keyword>
<evidence type="ECO:0000259" key="8">
    <source>
        <dbReference type="Pfam" id="PF02470"/>
    </source>
</evidence>
<dbReference type="InterPro" id="IPR051800">
    <property type="entry name" value="PqiA-PqiB_transport"/>
</dbReference>
<dbReference type="RefSeq" id="WP_040052956.1">
    <property type="nucleotide sequence ID" value="NZ_FCNV02000001.1"/>
</dbReference>
<dbReference type="AlphaFoldDB" id="A0A658QRN3"/>
<feature type="region of interest" description="Disordered" evidence="7">
    <location>
        <begin position="1"/>
        <end position="45"/>
    </location>
</feature>
<keyword evidence="3" id="KW-0997">Cell inner membrane</keyword>
<evidence type="ECO:0000313" key="10">
    <source>
        <dbReference type="Proteomes" id="UP000198263"/>
    </source>
</evidence>
<dbReference type="OrthoDB" id="9806984at2"/>
<comment type="subcellular location">
    <subcellularLocation>
        <location evidence="1">Cell inner membrane</location>
    </subcellularLocation>
</comment>
<dbReference type="PANTHER" id="PTHR30462">
    <property type="entry name" value="INTERMEMBRANE TRANSPORT PROTEIN PQIB-RELATED"/>
    <property type="match status" value="1"/>
</dbReference>
<evidence type="ECO:0000256" key="1">
    <source>
        <dbReference type="ARBA" id="ARBA00004533"/>
    </source>
</evidence>
<evidence type="ECO:0000256" key="4">
    <source>
        <dbReference type="ARBA" id="ARBA00022692"/>
    </source>
</evidence>
<evidence type="ECO:0000256" key="5">
    <source>
        <dbReference type="ARBA" id="ARBA00022989"/>
    </source>
</evidence>
<keyword evidence="2" id="KW-1003">Cell membrane</keyword>
<protein>
    <submittedName>
        <fullName evidence="9">Paraquat-inducible protein</fullName>
    </submittedName>
</protein>
<dbReference type="Pfam" id="PF02470">
    <property type="entry name" value="MlaD"/>
    <property type="match status" value="3"/>
</dbReference>
<gene>
    <name evidence="9" type="ORF">AWB72_00596</name>
</gene>
<keyword evidence="5" id="KW-1133">Transmembrane helix</keyword>
<keyword evidence="10" id="KW-1185">Reference proteome</keyword>